<evidence type="ECO:0000313" key="4">
    <source>
        <dbReference type="Proteomes" id="UP001321804"/>
    </source>
</evidence>
<dbReference type="PANTHER" id="PTHR46889">
    <property type="entry name" value="TRANSPOSASE INSF FOR INSERTION SEQUENCE IS3B-RELATED"/>
    <property type="match status" value="1"/>
</dbReference>
<dbReference type="PROSITE" id="PS50994">
    <property type="entry name" value="INTEGRASE"/>
    <property type="match status" value="1"/>
</dbReference>
<gene>
    <name evidence="3" type="ORF">KIMC2_20870</name>
</gene>
<dbReference type="GO" id="GO:0015074">
    <property type="term" value="P:DNA integration"/>
    <property type="evidence" value="ECO:0007669"/>
    <property type="project" value="InterPro"/>
</dbReference>
<name>A0AAU9DCL5_9LACO</name>
<dbReference type="Pfam" id="PF00665">
    <property type="entry name" value="rve"/>
    <property type="match status" value="1"/>
</dbReference>
<dbReference type="PANTHER" id="PTHR46889:SF4">
    <property type="entry name" value="TRANSPOSASE INSO FOR INSERTION SEQUENCE ELEMENT IS911B-RELATED"/>
    <property type="match status" value="1"/>
</dbReference>
<dbReference type="Proteomes" id="UP001321804">
    <property type="component" value="Chromosome"/>
</dbReference>
<dbReference type="InterPro" id="IPR012337">
    <property type="entry name" value="RNaseH-like_sf"/>
</dbReference>
<evidence type="ECO:0000256" key="1">
    <source>
        <dbReference type="ARBA" id="ARBA00002286"/>
    </source>
</evidence>
<dbReference type="AlphaFoldDB" id="A0AAU9DCL5"/>
<dbReference type="InterPro" id="IPR050900">
    <property type="entry name" value="Transposase_IS3/IS150/IS904"/>
</dbReference>
<dbReference type="InterPro" id="IPR036397">
    <property type="entry name" value="RNaseH_sf"/>
</dbReference>
<dbReference type="InterPro" id="IPR001584">
    <property type="entry name" value="Integrase_cat-core"/>
</dbReference>
<comment type="function">
    <text evidence="1">Involved in the transposition of the insertion sequence.</text>
</comment>
<dbReference type="NCBIfam" id="NF033516">
    <property type="entry name" value="transpos_IS3"/>
    <property type="match status" value="1"/>
</dbReference>
<accession>A0AAU9DCL5</accession>
<reference evidence="3 4" key="1">
    <citation type="journal article" date="2023" name="Microbiol. Spectr.">
        <title>Symbiosis of Carpenter Bees with Uncharacterized Lactic Acid Bacteria Showing NAD Auxotrophy.</title>
        <authorList>
            <person name="Kawasaki S."/>
            <person name="Ozawa K."/>
            <person name="Mori T."/>
            <person name="Yamamoto A."/>
            <person name="Ito M."/>
            <person name="Ohkuma M."/>
            <person name="Sakamoto M."/>
            <person name="Matsutani M."/>
        </authorList>
    </citation>
    <scope>NUCLEOTIDE SEQUENCE [LARGE SCALE GENOMIC DNA]</scope>
    <source>
        <strain evidence="3 4">KimC2</strain>
    </source>
</reference>
<dbReference type="Gene3D" id="3.30.420.10">
    <property type="entry name" value="Ribonuclease H-like superfamily/Ribonuclease H"/>
    <property type="match status" value="1"/>
</dbReference>
<keyword evidence="4" id="KW-1185">Reference proteome</keyword>
<dbReference type="InterPro" id="IPR025948">
    <property type="entry name" value="HTH-like_dom"/>
</dbReference>
<feature type="domain" description="Integrase catalytic" evidence="2">
    <location>
        <begin position="133"/>
        <end position="301"/>
    </location>
</feature>
<organism evidence="3 4">
    <name type="scientific">Xylocopilactobacillus apis</name>
    <dbReference type="NCBI Taxonomy" id="2932183"/>
    <lineage>
        <taxon>Bacteria</taxon>
        <taxon>Bacillati</taxon>
        <taxon>Bacillota</taxon>
        <taxon>Bacilli</taxon>
        <taxon>Lactobacillales</taxon>
        <taxon>Lactobacillaceae</taxon>
        <taxon>Xylocopilactobacillus</taxon>
    </lineage>
</organism>
<dbReference type="SUPFAM" id="SSF53098">
    <property type="entry name" value="Ribonuclease H-like"/>
    <property type="match status" value="1"/>
</dbReference>
<sequence>MIKDLHHEYLGQDTEELGIVSISRLTTLAHVSRRAYYYWLNGGRKESQKSDFNALLLGRIKVIFQASRQTKGYLSMTAELNVWLQDHQLPTVNHKRVRRLMREAGLRSVIRKKLPAESKIEAEYVVDNKLNRNFERKGINEVWASDSTFLTYGEHHEKGVWLCGVLDLYSGEILGWSLSLNKTTDAAIAAFDQAFQIFPDAHPLVHSDRGSAYTSFKFRDYLKEHQVEQSMSRPGNPHDNAVIESFWSQFKTEWMEQCEQDISTLENLNDYIKEGIHYFMTERRTQKNNGLTPLELRKLAA</sequence>
<dbReference type="KEGG" id="xak:KIMC2_20870"/>
<dbReference type="InterPro" id="IPR048020">
    <property type="entry name" value="Transpos_IS3"/>
</dbReference>
<dbReference type="GO" id="GO:0003676">
    <property type="term" value="F:nucleic acid binding"/>
    <property type="evidence" value="ECO:0007669"/>
    <property type="project" value="InterPro"/>
</dbReference>
<evidence type="ECO:0000259" key="2">
    <source>
        <dbReference type="PROSITE" id="PS50994"/>
    </source>
</evidence>
<dbReference type="Pfam" id="PF13333">
    <property type="entry name" value="rve_2"/>
    <property type="match status" value="1"/>
</dbReference>
<evidence type="ECO:0000313" key="3">
    <source>
        <dbReference type="EMBL" id="BDR57525.1"/>
    </source>
</evidence>
<dbReference type="Pfam" id="PF13276">
    <property type="entry name" value="HTH_21"/>
    <property type="match status" value="1"/>
</dbReference>
<proteinExistence type="predicted"/>
<dbReference type="RefSeq" id="WP_317696662.1">
    <property type="nucleotide sequence ID" value="NZ_AP026801.1"/>
</dbReference>
<protein>
    <submittedName>
        <fullName evidence="3">Transposase</fullName>
    </submittedName>
</protein>
<dbReference type="EMBL" id="AP026801">
    <property type="protein sequence ID" value="BDR57525.1"/>
    <property type="molecule type" value="Genomic_DNA"/>
</dbReference>